<keyword evidence="1" id="KW-0812">Transmembrane</keyword>
<reference evidence="2" key="1">
    <citation type="submission" date="2015-07" db="EMBL/GenBank/DDBJ databases">
        <title>MeaNS - Measles Nucleotide Surveillance Program.</title>
        <authorList>
            <person name="Tran T."/>
            <person name="Druce J."/>
        </authorList>
    </citation>
    <scope>NUCLEOTIDE SEQUENCE</scope>
    <source>
        <strain evidence="2">UCB-OBI-ISO-001</strain>
        <tissue evidence="2">Gonad</tissue>
    </source>
</reference>
<sequence length="83" mass="10170">MFCQQLVKKLTHKFLMHRQCGCVHFCVTDCTHSCMTFFFIFHTFPLYCFFFQLFFFNKMTNNIHFVFVSSLIRKIQTPYFKNI</sequence>
<proteinExistence type="predicted"/>
<accession>A0A0L8HA21</accession>
<evidence type="ECO:0000313" key="2">
    <source>
        <dbReference type="EMBL" id="KOF85929.1"/>
    </source>
</evidence>
<evidence type="ECO:0000256" key="1">
    <source>
        <dbReference type="SAM" id="Phobius"/>
    </source>
</evidence>
<organism evidence="2">
    <name type="scientific">Octopus bimaculoides</name>
    <name type="common">California two-spotted octopus</name>
    <dbReference type="NCBI Taxonomy" id="37653"/>
    <lineage>
        <taxon>Eukaryota</taxon>
        <taxon>Metazoa</taxon>
        <taxon>Spiralia</taxon>
        <taxon>Lophotrochozoa</taxon>
        <taxon>Mollusca</taxon>
        <taxon>Cephalopoda</taxon>
        <taxon>Coleoidea</taxon>
        <taxon>Octopodiformes</taxon>
        <taxon>Octopoda</taxon>
        <taxon>Incirrata</taxon>
        <taxon>Octopodidae</taxon>
        <taxon>Octopus</taxon>
    </lineage>
</organism>
<gene>
    <name evidence="2" type="ORF">OCBIM_22019555mg</name>
</gene>
<feature type="transmembrane region" description="Helical" evidence="1">
    <location>
        <begin position="37"/>
        <end position="56"/>
    </location>
</feature>
<name>A0A0L8HA21_OCTBM</name>
<keyword evidence="1" id="KW-1133">Transmembrane helix</keyword>
<protein>
    <submittedName>
        <fullName evidence="2">Uncharacterized protein</fullName>
    </submittedName>
</protein>
<dbReference type="AlphaFoldDB" id="A0A0L8HA21"/>
<dbReference type="EMBL" id="KQ418783">
    <property type="protein sequence ID" value="KOF85929.1"/>
    <property type="molecule type" value="Genomic_DNA"/>
</dbReference>
<keyword evidence="1" id="KW-0472">Membrane</keyword>